<dbReference type="Proteomes" id="UP001479436">
    <property type="component" value="Unassembled WGS sequence"/>
</dbReference>
<dbReference type="EMBL" id="JASJQH010009344">
    <property type="protein sequence ID" value="KAK9679956.1"/>
    <property type="molecule type" value="Genomic_DNA"/>
</dbReference>
<evidence type="ECO:0000313" key="1">
    <source>
        <dbReference type="EMBL" id="KAK9679956.1"/>
    </source>
</evidence>
<name>A0ABR2VM53_9FUNG</name>
<sequence>MFANVPSGDLNNFGYVGQPPLYPNNIIPPFVNVPIPNNVNLDNSPLLFNGFPTSMDVEEWNTYMDQNMLSTQINSMDYINMQSGWSPSTGV</sequence>
<keyword evidence="2" id="KW-1185">Reference proteome</keyword>
<reference evidence="1 2" key="1">
    <citation type="submission" date="2023-04" db="EMBL/GenBank/DDBJ databases">
        <title>Genome of Basidiobolus ranarum AG-B5.</title>
        <authorList>
            <person name="Stajich J.E."/>
            <person name="Carter-House D."/>
            <person name="Gryganskyi A."/>
        </authorList>
    </citation>
    <scope>NUCLEOTIDE SEQUENCE [LARGE SCALE GENOMIC DNA]</scope>
    <source>
        <strain evidence="1 2">AG-B5</strain>
    </source>
</reference>
<comment type="caution">
    <text evidence="1">The sequence shown here is derived from an EMBL/GenBank/DDBJ whole genome shotgun (WGS) entry which is preliminary data.</text>
</comment>
<accession>A0ABR2VM53</accession>
<proteinExistence type="predicted"/>
<evidence type="ECO:0000313" key="2">
    <source>
        <dbReference type="Proteomes" id="UP001479436"/>
    </source>
</evidence>
<gene>
    <name evidence="1" type="ORF">K7432_016097</name>
</gene>
<protein>
    <submittedName>
        <fullName evidence="1">Uncharacterized protein</fullName>
    </submittedName>
</protein>
<organism evidence="1 2">
    <name type="scientific">Basidiobolus ranarum</name>
    <dbReference type="NCBI Taxonomy" id="34480"/>
    <lineage>
        <taxon>Eukaryota</taxon>
        <taxon>Fungi</taxon>
        <taxon>Fungi incertae sedis</taxon>
        <taxon>Zoopagomycota</taxon>
        <taxon>Entomophthoromycotina</taxon>
        <taxon>Basidiobolomycetes</taxon>
        <taxon>Basidiobolales</taxon>
        <taxon>Basidiobolaceae</taxon>
        <taxon>Basidiobolus</taxon>
    </lineage>
</organism>